<dbReference type="EMBL" id="CP025958">
    <property type="protein sequence ID" value="AWM38023.1"/>
    <property type="molecule type" value="Genomic_DNA"/>
</dbReference>
<feature type="domain" description="DUF1559" evidence="1">
    <location>
        <begin position="31"/>
        <end position="120"/>
    </location>
</feature>
<dbReference type="PROSITE" id="PS00409">
    <property type="entry name" value="PROKAR_NTER_METHYL"/>
    <property type="match status" value="1"/>
</dbReference>
<dbReference type="NCBIfam" id="TIGR02532">
    <property type="entry name" value="IV_pilin_GFxxxE"/>
    <property type="match status" value="1"/>
</dbReference>
<dbReference type="KEGG" id="gog:C1280_14160"/>
<evidence type="ECO:0000313" key="2">
    <source>
        <dbReference type="EMBL" id="AWM38023.1"/>
    </source>
</evidence>
<protein>
    <submittedName>
        <fullName evidence="2">DUF1559 domain-containing protein</fullName>
    </submittedName>
</protein>
<dbReference type="RefSeq" id="WP_071529351.1">
    <property type="nucleotide sequence ID" value="NZ_CP025958.1"/>
</dbReference>
<evidence type="ECO:0000259" key="1">
    <source>
        <dbReference type="Pfam" id="PF07596"/>
    </source>
</evidence>
<dbReference type="PANTHER" id="PTHR30093">
    <property type="entry name" value="GENERAL SECRETION PATHWAY PROTEIN G"/>
    <property type="match status" value="1"/>
</dbReference>
<organism evidence="2 3">
    <name type="scientific">Gemmata obscuriglobus</name>
    <dbReference type="NCBI Taxonomy" id="114"/>
    <lineage>
        <taxon>Bacteria</taxon>
        <taxon>Pseudomonadati</taxon>
        <taxon>Planctomycetota</taxon>
        <taxon>Planctomycetia</taxon>
        <taxon>Gemmatales</taxon>
        <taxon>Gemmataceae</taxon>
        <taxon>Gemmata</taxon>
    </lineage>
</organism>
<dbReference type="InterPro" id="IPR012902">
    <property type="entry name" value="N_methyl_site"/>
</dbReference>
<dbReference type="Pfam" id="PF07596">
    <property type="entry name" value="SBP_bac_10"/>
    <property type="match status" value="1"/>
</dbReference>
<reference evidence="2 3" key="1">
    <citation type="submission" date="2018-01" db="EMBL/GenBank/DDBJ databases">
        <title>G. obscuriglobus.</title>
        <authorList>
            <person name="Franke J."/>
            <person name="Blomberg W."/>
            <person name="Selmecki A."/>
        </authorList>
    </citation>
    <scope>NUCLEOTIDE SEQUENCE [LARGE SCALE GENOMIC DNA]</scope>
    <source>
        <strain evidence="2 3">DSM 5831</strain>
    </source>
</reference>
<name>A0A2Z3GWA5_9BACT</name>
<accession>A0A2Z3GWA5</accession>
<dbReference type="AlphaFoldDB" id="A0A2Z3GWA5"/>
<evidence type="ECO:0000313" key="3">
    <source>
        <dbReference type="Proteomes" id="UP000245802"/>
    </source>
</evidence>
<dbReference type="Proteomes" id="UP000245802">
    <property type="component" value="Chromosome"/>
</dbReference>
<proteinExistence type="predicted"/>
<gene>
    <name evidence="2" type="ORF">C1280_14160</name>
</gene>
<keyword evidence="3" id="KW-1185">Reference proteome</keyword>
<dbReference type="Gene3D" id="3.30.700.10">
    <property type="entry name" value="Glycoprotein, Type 4 Pilin"/>
    <property type="match status" value="1"/>
</dbReference>
<dbReference type="Pfam" id="PF07963">
    <property type="entry name" value="N_methyl"/>
    <property type="match status" value="1"/>
</dbReference>
<dbReference type="InterPro" id="IPR045584">
    <property type="entry name" value="Pilin-like"/>
</dbReference>
<dbReference type="PANTHER" id="PTHR30093:SF2">
    <property type="entry name" value="TYPE II SECRETION SYSTEM PROTEIN H"/>
    <property type="match status" value="1"/>
</dbReference>
<dbReference type="InterPro" id="IPR011453">
    <property type="entry name" value="DUF1559"/>
</dbReference>
<dbReference type="SUPFAM" id="SSF54523">
    <property type="entry name" value="Pili subunits"/>
    <property type="match status" value="1"/>
</dbReference>
<sequence>MPRKSGFTLIELLVAIAIIAVLIALLLPAVQRVRNTAVKMSSANNLRQIQLSLHNFASTNNDRVPALNGDPQGPNPNQTVHRAILPYIEQGALYHSALYTNPNLGFANLYIKTFVSPADPSIEDDFYYIGPASYAANAFAFRPGFALTSSYQDGMSNTIAFAEHYSHCGRTSGNEWRFCWWQLLPLTSYRRASFADNGILFASSPSEYSSTGTDVYPKTHGHPPVSAPAFLPIGPVRNDTPPGTVLPPITTPFQTRPALEDCHSLIPQTPHRSGMLTALMDGSVRTLAPGISPATFWGAVTPGAGEVLADW</sequence>
<dbReference type="OrthoDB" id="291105at2"/>